<dbReference type="PROSITE" id="PS50055">
    <property type="entry name" value="TYR_PHOSPHATASE_PTP"/>
    <property type="match status" value="1"/>
</dbReference>
<sequence length="214" mass="24479">MRNGTELFVLFFQKEVSHPAVFFDASYICSPDYEVVSGRANIVPLGSLPDFIIATSPTIFTTGDFLFLLVRQRTTLVVMLDDMASIRRETLALLVMEQKVITEEDSMTARYWPSGNGNTEDKSTNLENFFSTYHACQVIQHSEQEGKNWTVRKLSVSPVDAMQPWPFIQFQFNGWPKNGVPRVDIFYDLIIQCLEHLETYPLGDEYGPPLIHSR</sequence>
<feature type="domain" description="Tyrosine-protein phosphatase" evidence="1">
    <location>
        <begin position="51"/>
        <end position="214"/>
    </location>
</feature>
<dbReference type="SUPFAM" id="SSF52799">
    <property type="entry name" value="(Phosphotyrosine protein) phosphatases II"/>
    <property type="match status" value="1"/>
</dbReference>
<dbReference type="InterPro" id="IPR029021">
    <property type="entry name" value="Prot-tyrosine_phosphatase-like"/>
</dbReference>
<dbReference type="PANTHER" id="PTHR19134:SF449">
    <property type="entry name" value="TYROSINE-PROTEIN PHOSPHATASE 1"/>
    <property type="match status" value="1"/>
</dbReference>
<dbReference type="InterPro" id="IPR050348">
    <property type="entry name" value="Protein-Tyr_Phosphatase"/>
</dbReference>
<organism evidence="4">
    <name type="scientific">Rodentolepis nana</name>
    <name type="common">Dwarf tapeworm</name>
    <name type="synonym">Hymenolepis nana</name>
    <dbReference type="NCBI Taxonomy" id="102285"/>
    <lineage>
        <taxon>Eukaryota</taxon>
        <taxon>Metazoa</taxon>
        <taxon>Spiralia</taxon>
        <taxon>Lophotrochozoa</taxon>
        <taxon>Platyhelminthes</taxon>
        <taxon>Cestoda</taxon>
        <taxon>Eucestoda</taxon>
        <taxon>Cyclophyllidea</taxon>
        <taxon>Hymenolepididae</taxon>
        <taxon>Rodentolepis</taxon>
    </lineage>
</organism>
<proteinExistence type="predicted"/>
<dbReference type="PANTHER" id="PTHR19134">
    <property type="entry name" value="RECEPTOR-TYPE TYROSINE-PROTEIN PHOSPHATASE"/>
    <property type="match status" value="1"/>
</dbReference>
<dbReference type="EMBL" id="UZAE01008083">
    <property type="protein sequence ID" value="VDO02579.1"/>
    <property type="molecule type" value="Genomic_DNA"/>
</dbReference>
<dbReference type="Proteomes" id="UP000278807">
    <property type="component" value="Unassembled WGS sequence"/>
</dbReference>
<evidence type="ECO:0000259" key="1">
    <source>
        <dbReference type="PROSITE" id="PS50055"/>
    </source>
</evidence>
<accession>A0A0R3TI32</accession>
<reference evidence="4" key="1">
    <citation type="submission" date="2017-02" db="UniProtKB">
        <authorList>
            <consortium name="WormBaseParasite"/>
        </authorList>
    </citation>
    <scope>IDENTIFICATION</scope>
</reference>
<dbReference type="InterPro" id="IPR000242">
    <property type="entry name" value="PTP_cat"/>
</dbReference>
<dbReference type="OrthoDB" id="6249877at2759"/>
<evidence type="ECO:0000313" key="2">
    <source>
        <dbReference type="EMBL" id="VDO02579.1"/>
    </source>
</evidence>
<dbReference type="AlphaFoldDB" id="A0A0R3TI32"/>
<gene>
    <name evidence="2" type="ORF">HNAJ_LOCUS6719</name>
</gene>
<dbReference type="GO" id="GO:0004725">
    <property type="term" value="F:protein tyrosine phosphatase activity"/>
    <property type="evidence" value="ECO:0007669"/>
    <property type="project" value="InterPro"/>
</dbReference>
<dbReference type="Gene3D" id="3.90.190.10">
    <property type="entry name" value="Protein tyrosine phosphatase superfamily"/>
    <property type="match status" value="1"/>
</dbReference>
<evidence type="ECO:0000313" key="4">
    <source>
        <dbReference type="WBParaSite" id="HNAJ_0000672301-mRNA-1"/>
    </source>
</evidence>
<protein>
    <submittedName>
        <fullName evidence="4">Tyrosine-protein phosphatase domain-containing protein</fullName>
    </submittedName>
</protein>
<evidence type="ECO:0000313" key="3">
    <source>
        <dbReference type="Proteomes" id="UP000278807"/>
    </source>
</evidence>
<dbReference type="WBParaSite" id="HNAJ_0000672301-mRNA-1">
    <property type="protein sequence ID" value="HNAJ_0000672301-mRNA-1"/>
    <property type="gene ID" value="HNAJ_0000672301"/>
</dbReference>
<reference evidence="2 3" key="2">
    <citation type="submission" date="2018-11" db="EMBL/GenBank/DDBJ databases">
        <authorList>
            <consortium name="Pathogen Informatics"/>
        </authorList>
    </citation>
    <scope>NUCLEOTIDE SEQUENCE [LARGE SCALE GENOMIC DNA]</scope>
</reference>
<keyword evidence="3" id="KW-1185">Reference proteome</keyword>
<name>A0A0R3TI32_RODNA</name>
<dbReference type="Pfam" id="PF00102">
    <property type="entry name" value="Y_phosphatase"/>
    <property type="match status" value="1"/>
</dbReference>